<reference evidence="1 2" key="1">
    <citation type="journal article" date="2019" name="Sci. Rep.">
        <title>Orb-weaving spider Araneus ventricosus genome elucidates the spidroin gene catalogue.</title>
        <authorList>
            <person name="Kono N."/>
            <person name="Nakamura H."/>
            <person name="Ohtoshi R."/>
            <person name="Moran D.A.P."/>
            <person name="Shinohara A."/>
            <person name="Yoshida Y."/>
            <person name="Fujiwara M."/>
            <person name="Mori M."/>
            <person name="Tomita M."/>
            <person name="Arakawa K."/>
        </authorList>
    </citation>
    <scope>NUCLEOTIDE SEQUENCE [LARGE SCALE GENOMIC DNA]</scope>
</reference>
<accession>A0A4Y2LUG8</accession>
<evidence type="ECO:0000313" key="2">
    <source>
        <dbReference type="Proteomes" id="UP000499080"/>
    </source>
</evidence>
<comment type="caution">
    <text evidence="1">The sequence shown here is derived from an EMBL/GenBank/DDBJ whole genome shotgun (WGS) entry which is preliminary data.</text>
</comment>
<dbReference type="AlphaFoldDB" id="A0A4Y2LUG8"/>
<gene>
    <name evidence="1" type="ORF">AVEN_10009_1</name>
</gene>
<dbReference type="Proteomes" id="UP000499080">
    <property type="component" value="Unassembled WGS sequence"/>
</dbReference>
<dbReference type="EMBL" id="BGPR01006348">
    <property type="protein sequence ID" value="GBN18192.1"/>
    <property type="molecule type" value="Genomic_DNA"/>
</dbReference>
<sequence length="101" mass="12037">MSAGVIIFPHISAPSRKNQEVIQKFKREKWSHPQTTQILHTIWVPHIYLNMILFKQWCENSCRELAQWTGTRFLKCLVKQVGPVYRKIPKYKMPPNEKKTM</sequence>
<organism evidence="1 2">
    <name type="scientific">Araneus ventricosus</name>
    <name type="common">Orbweaver spider</name>
    <name type="synonym">Epeira ventricosa</name>
    <dbReference type="NCBI Taxonomy" id="182803"/>
    <lineage>
        <taxon>Eukaryota</taxon>
        <taxon>Metazoa</taxon>
        <taxon>Ecdysozoa</taxon>
        <taxon>Arthropoda</taxon>
        <taxon>Chelicerata</taxon>
        <taxon>Arachnida</taxon>
        <taxon>Araneae</taxon>
        <taxon>Araneomorphae</taxon>
        <taxon>Entelegynae</taxon>
        <taxon>Araneoidea</taxon>
        <taxon>Araneidae</taxon>
        <taxon>Araneus</taxon>
    </lineage>
</organism>
<proteinExistence type="predicted"/>
<protein>
    <submittedName>
        <fullName evidence="1">Uncharacterized protein</fullName>
    </submittedName>
</protein>
<evidence type="ECO:0000313" key="1">
    <source>
        <dbReference type="EMBL" id="GBN18192.1"/>
    </source>
</evidence>
<name>A0A4Y2LUG8_ARAVE</name>
<keyword evidence="2" id="KW-1185">Reference proteome</keyword>